<comment type="caution">
    <text evidence="2">The sequence shown here is derived from an EMBL/GenBank/DDBJ whole genome shotgun (WGS) entry which is preliminary data.</text>
</comment>
<dbReference type="RefSeq" id="WP_034921987.1">
    <property type="nucleotide sequence ID" value="NZ_JDSS02000008.1"/>
</dbReference>
<organism evidence="2 3">
    <name type="scientific">Candidatus Accumulibacter vicinus</name>
    <dbReference type="NCBI Taxonomy" id="2954382"/>
    <lineage>
        <taxon>Bacteria</taxon>
        <taxon>Pseudomonadati</taxon>
        <taxon>Pseudomonadota</taxon>
        <taxon>Betaproteobacteria</taxon>
        <taxon>Candidatus Accumulibacter</taxon>
    </lineage>
</organism>
<dbReference type="Proteomes" id="UP000019812">
    <property type="component" value="Unassembled WGS sequence"/>
</dbReference>
<evidence type="ECO:0000256" key="1">
    <source>
        <dbReference type="SAM" id="Phobius"/>
    </source>
</evidence>
<dbReference type="AlphaFoldDB" id="A0A084Y4S2"/>
<protein>
    <submittedName>
        <fullName evidence="2">Uncharacterized protein</fullName>
    </submittedName>
</protein>
<feature type="transmembrane region" description="Helical" evidence="1">
    <location>
        <begin position="452"/>
        <end position="469"/>
    </location>
</feature>
<keyword evidence="1" id="KW-1133">Transmembrane helix</keyword>
<dbReference type="EMBL" id="JDSS02000008">
    <property type="protein sequence ID" value="KFB69716.1"/>
    <property type="molecule type" value="Genomic_DNA"/>
</dbReference>
<proteinExistence type="predicted"/>
<dbReference type="STRING" id="1457154.CAPSK01_000550"/>
<keyword evidence="1" id="KW-0812">Transmembrane</keyword>
<keyword evidence="1" id="KW-0472">Membrane</keyword>
<sequence>MDAELTTGQEPRFPVALLARCGADLYRANAFRVTGLGVEAGGREIARQAERLQTMQKLGSAIRPGGALALEPPPDTDALRQASQRLADPEQRLVDELFWFWPLTAGCADRDPALAALARGDLAEAARQWTTRELNDDASAHNLAVLAHLQALDLERLGDELPRETAQQQSKFWLDAQQQWRKVLQNEAFWGRLTARVRILDDPRLTTGLVRRIRQALPEMLLTINAQLAVAALERQETDRAYRHLTLIRASGFDQADIDAALARVIQPFRKRLMTLIDTARNEAQAAPSSADVVAERLLLQSKGLTSILCAILPTESTVRVTLLDELASCADRCLTVFVNETRKWSRCLELEKQIHAIAASPGLRSTIEEEIEVCERNAAEEEHYGVCWFCKKQAPTPSCEVEVKLYGDVKSTRQWGDNMVRTTWNIRTMMAPRCNGCRQLHERFAGVLKKTFVVVLFLGYLSGVALFLQRGEPWGIALVAGVVVLPVALISLGIVIPVFFGIEILVLKMKYGTKPTTKANQFPPIAALMKAGWKLGDKPPGNS</sequence>
<feature type="transmembrane region" description="Helical" evidence="1">
    <location>
        <begin position="475"/>
        <end position="501"/>
    </location>
</feature>
<reference evidence="2 3" key="1">
    <citation type="submission" date="2014-07" db="EMBL/GenBank/DDBJ databases">
        <title>Expanding our view of genomic diversity in Candidatus Accumulibacter clades.</title>
        <authorList>
            <person name="Skennerton C.T."/>
            <person name="Barr J.J."/>
            <person name="Slater F.R."/>
            <person name="Bond P.L."/>
            <person name="Tyson G.W."/>
        </authorList>
    </citation>
    <scope>NUCLEOTIDE SEQUENCE [LARGE SCALE GENOMIC DNA]</scope>
    <source>
        <strain evidence="3">SK-01</strain>
    </source>
</reference>
<name>A0A084Y4S2_9PROT</name>
<accession>A0A084Y4S2</accession>
<evidence type="ECO:0000313" key="2">
    <source>
        <dbReference type="EMBL" id="KFB69716.1"/>
    </source>
</evidence>
<evidence type="ECO:0000313" key="3">
    <source>
        <dbReference type="Proteomes" id="UP000019812"/>
    </source>
</evidence>
<gene>
    <name evidence="2" type="ORF">CAPSK01_000550</name>
</gene>